<sequence>MLLGGMTFTKKTDSSALKKANSFQPHYRRAARGKGFYEKKRILPL</sequence>
<feature type="region of interest" description="Disordered" evidence="1">
    <location>
        <begin position="1"/>
        <end position="26"/>
    </location>
</feature>
<proteinExistence type="predicted"/>
<protein>
    <submittedName>
        <fullName evidence="2">Uncharacterized protein</fullName>
    </submittedName>
</protein>
<dbReference type="EMBL" id="CP010525">
    <property type="protein sequence ID" value="AJO21078.1"/>
    <property type="molecule type" value="Genomic_DNA"/>
</dbReference>
<evidence type="ECO:0000256" key="1">
    <source>
        <dbReference type="SAM" id="MobiDB-lite"/>
    </source>
</evidence>
<name>A0AAN0T2H8_HEYCO</name>
<organism evidence="2 3">
    <name type="scientific">Heyndrickxia coagulans</name>
    <name type="common">Weizmannia coagulans</name>
    <dbReference type="NCBI Taxonomy" id="1398"/>
    <lineage>
        <taxon>Bacteria</taxon>
        <taxon>Bacillati</taxon>
        <taxon>Bacillota</taxon>
        <taxon>Bacilli</taxon>
        <taxon>Bacillales</taxon>
        <taxon>Bacillaceae</taxon>
        <taxon>Heyndrickxia</taxon>
    </lineage>
</organism>
<accession>A0AAN0T2H8</accession>
<evidence type="ECO:0000313" key="3">
    <source>
        <dbReference type="Proteomes" id="UP000032024"/>
    </source>
</evidence>
<dbReference type="Proteomes" id="UP000032024">
    <property type="component" value="Chromosome"/>
</dbReference>
<gene>
    <name evidence="2" type="ORF">SB48_HM08orf00428</name>
</gene>
<keyword evidence="3" id="KW-1185">Reference proteome</keyword>
<reference evidence="3" key="1">
    <citation type="submission" date="2015-01" db="EMBL/GenBank/DDBJ databases">
        <title>Comparative genome analysis of Bacillus coagulans HM-08, Clostridium butyricum HM-68, Bacillus subtilis HM-66 and Bacillus paralicheniformis BL-09.</title>
        <authorList>
            <person name="Zhang H."/>
        </authorList>
    </citation>
    <scope>NUCLEOTIDE SEQUENCE [LARGE SCALE GENOMIC DNA]</scope>
    <source>
        <strain evidence="3">HM-08</strain>
    </source>
</reference>
<evidence type="ECO:0000313" key="2">
    <source>
        <dbReference type="EMBL" id="AJO21078.1"/>
    </source>
</evidence>
<dbReference type="AlphaFoldDB" id="A0AAN0T2H8"/>